<organism evidence="1 2">
    <name type="scientific">Hymenobacter aerilatus</name>
    <dbReference type="NCBI Taxonomy" id="2932251"/>
    <lineage>
        <taxon>Bacteria</taxon>
        <taxon>Pseudomonadati</taxon>
        <taxon>Bacteroidota</taxon>
        <taxon>Cytophagia</taxon>
        <taxon>Cytophagales</taxon>
        <taxon>Hymenobacteraceae</taxon>
        <taxon>Hymenobacter</taxon>
    </lineage>
</organism>
<sequence>MTKREKDRLTKIVDKYVEKNSNYIRLMREAIEKGEGFYEAAGEGQTLAMNLPTEHYAFNSHVEAEAAKMPPPKYNYARKPGRPKQPYVEPVELKDVAVEPKA</sequence>
<dbReference type="Proteomes" id="UP000829925">
    <property type="component" value="Chromosome"/>
</dbReference>
<keyword evidence="2" id="KW-1185">Reference proteome</keyword>
<dbReference type="RefSeq" id="WP_245094426.1">
    <property type="nucleotide sequence ID" value="NZ_CP095053.1"/>
</dbReference>
<reference evidence="1 2" key="1">
    <citation type="submission" date="2022-04" db="EMBL/GenBank/DDBJ databases">
        <title>Hymenobacter sp. isolated from the air.</title>
        <authorList>
            <person name="Won M."/>
            <person name="Lee C.-M."/>
            <person name="Woen H.-Y."/>
            <person name="Kwon S.-W."/>
        </authorList>
    </citation>
    <scope>NUCLEOTIDE SEQUENCE [LARGE SCALE GENOMIC DNA]</scope>
    <source>
        <strain evidence="2">5413 J-13</strain>
    </source>
</reference>
<evidence type="ECO:0000313" key="1">
    <source>
        <dbReference type="EMBL" id="UOR05850.1"/>
    </source>
</evidence>
<gene>
    <name evidence="1" type="ORF">MUN82_01830</name>
</gene>
<name>A0A8T9T034_9BACT</name>
<dbReference type="EMBL" id="CP095053">
    <property type="protein sequence ID" value="UOR05850.1"/>
    <property type="molecule type" value="Genomic_DNA"/>
</dbReference>
<dbReference type="AlphaFoldDB" id="A0A8T9T034"/>
<proteinExistence type="predicted"/>
<dbReference type="KEGG" id="haei:MUN82_01830"/>
<evidence type="ECO:0000313" key="2">
    <source>
        <dbReference type="Proteomes" id="UP000829925"/>
    </source>
</evidence>
<accession>A0A8T9T034</accession>
<protein>
    <submittedName>
        <fullName evidence="1">Uncharacterized protein</fullName>
    </submittedName>
</protein>